<organism evidence="2 3">
    <name type="scientific">Protea cynaroides</name>
    <dbReference type="NCBI Taxonomy" id="273540"/>
    <lineage>
        <taxon>Eukaryota</taxon>
        <taxon>Viridiplantae</taxon>
        <taxon>Streptophyta</taxon>
        <taxon>Embryophyta</taxon>
        <taxon>Tracheophyta</taxon>
        <taxon>Spermatophyta</taxon>
        <taxon>Magnoliopsida</taxon>
        <taxon>Proteales</taxon>
        <taxon>Proteaceae</taxon>
        <taxon>Protea</taxon>
    </lineage>
</organism>
<dbReference type="EMBL" id="JAMYWD010000001">
    <property type="protein sequence ID" value="KAJ4981550.1"/>
    <property type="molecule type" value="Genomic_DNA"/>
</dbReference>
<feature type="compositionally biased region" description="Basic and acidic residues" evidence="1">
    <location>
        <begin position="208"/>
        <end position="222"/>
    </location>
</feature>
<feature type="region of interest" description="Disordered" evidence="1">
    <location>
        <begin position="208"/>
        <end position="246"/>
    </location>
</feature>
<accession>A0A9Q0R316</accession>
<dbReference type="AlphaFoldDB" id="A0A9Q0R316"/>
<proteinExistence type="predicted"/>
<sequence length="246" mass="25912">MIAEGAGISKGAAGRSCRCVWEFGLKHAISSPVGNATNQIAAVDQGASGSRAPHDSERWPTFHEGVSDELATMTMRYGSAVAVENSKAMAVAKQAIPTGATTMLLVIIERSFTSAAVFGSGVGDSGTLTVSLSSDVRVSSRREEVHRGGSDWNRTRPCPLMALPPQRNPGVPKPQPTICTPQEEGTDFTLLSCRLLIDATTSLMELDPNDRLRERLGDKGGDSDGGDGGGDIRVEVGDNNRAFLGK</sequence>
<reference evidence="2" key="1">
    <citation type="journal article" date="2023" name="Plant J.">
        <title>The genome of the king protea, Protea cynaroides.</title>
        <authorList>
            <person name="Chang J."/>
            <person name="Duong T.A."/>
            <person name="Schoeman C."/>
            <person name="Ma X."/>
            <person name="Roodt D."/>
            <person name="Barker N."/>
            <person name="Li Z."/>
            <person name="Van de Peer Y."/>
            <person name="Mizrachi E."/>
        </authorList>
    </citation>
    <scope>NUCLEOTIDE SEQUENCE</scope>
    <source>
        <tissue evidence="2">Young leaves</tissue>
    </source>
</reference>
<protein>
    <submittedName>
        <fullName evidence="2">Uncharacterized protein</fullName>
    </submittedName>
</protein>
<gene>
    <name evidence="2" type="ORF">NE237_032387</name>
</gene>
<evidence type="ECO:0000313" key="3">
    <source>
        <dbReference type="Proteomes" id="UP001141806"/>
    </source>
</evidence>
<dbReference type="Proteomes" id="UP001141806">
    <property type="component" value="Unassembled WGS sequence"/>
</dbReference>
<comment type="caution">
    <text evidence="2">The sequence shown here is derived from an EMBL/GenBank/DDBJ whole genome shotgun (WGS) entry which is preliminary data.</text>
</comment>
<evidence type="ECO:0000256" key="1">
    <source>
        <dbReference type="SAM" id="MobiDB-lite"/>
    </source>
</evidence>
<evidence type="ECO:0000313" key="2">
    <source>
        <dbReference type="EMBL" id="KAJ4981550.1"/>
    </source>
</evidence>
<keyword evidence="3" id="KW-1185">Reference proteome</keyword>
<name>A0A9Q0R316_9MAGN</name>